<accession>A0A2S9YFH9</accession>
<dbReference type="PROSITE" id="PS51257">
    <property type="entry name" value="PROKAR_LIPOPROTEIN"/>
    <property type="match status" value="1"/>
</dbReference>
<protein>
    <recommendedName>
        <fullName evidence="5">Lipoprotein</fullName>
    </recommendedName>
</protein>
<dbReference type="RefSeq" id="WP_106390719.1">
    <property type="nucleotide sequence ID" value="NZ_PVNK01000068.1"/>
</dbReference>
<feature type="chain" id="PRO_5015754498" description="Lipoprotein" evidence="2">
    <location>
        <begin position="23"/>
        <end position="166"/>
    </location>
</feature>
<keyword evidence="2" id="KW-0732">Signal</keyword>
<evidence type="ECO:0000256" key="1">
    <source>
        <dbReference type="SAM" id="Phobius"/>
    </source>
</evidence>
<gene>
    <name evidence="3" type="ORF">ENSA5_12330</name>
</gene>
<dbReference type="AlphaFoldDB" id="A0A2S9YFH9"/>
<keyword evidence="4" id="KW-1185">Reference proteome</keyword>
<proteinExistence type="predicted"/>
<dbReference type="OrthoDB" id="5519180at2"/>
<sequence length="166" mass="17219">MKRLSTILAGLGALTLVGSGCAGLGSPTSSTAHLIDLDQPQLRQFAVASTTDFERDVRLETGERKKLTPALFGVGVVAGTIGAVGGVAFGVAGFVTRNQLNNGYGVDGLDLDERDRLVSRGEAFNTAALSLTALAVVGYALALVTYGVDWNRCGPLAPKKRHCATN</sequence>
<reference evidence="3 4" key="1">
    <citation type="submission" date="2018-03" db="EMBL/GenBank/DDBJ databases">
        <title>Draft Genome Sequences of the Obligatory Marine Myxobacteria Enhygromyxa salina SWB005.</title>
        <authorList>
            <person name="Poehlein A."/>
            <person name="Moghaddam J.A."/>
            <person name="Harms H."/>
            <person name="Alanjari M."/>
            <person name="Koenig G.M."/>
            <person name="Daniel R."/>
            <person name="Schaeberle T.F."/>
        </authorList>
    </citation>
    <scope>NUCLEOTIDE SEQUENCE [LARGE SCALE GENOMIC DNA]</scope>
    <source>
        <strain evidence="3 4">SWB005</strain>
    </source>
</reference>
<evidence type="ECO:0000313" key="4">
    <source>
        <dbReference type="Proteomes" id="UP000237968"/>
    </source>
</evidence>
<dbReference type="Proteomes" id="UP000237968">
    <property type="component" value="Unassembled WGS sequence"/>
</dbReference>
<feature type="transmembrane region" description="Helical" evidence="1">
    <location>
        <begin position="70"/>
        <end position="95"/>
    </location>
</feature>
<keyword evidence="1" id="KW-0812">Transmembrane</keyword>
<organism evidence="3 4">
    <name type="scientific">Enhygromyxa salina</name>
    <dbReference type="NCBI Taxonomy" id="215803"/>
    <lineage>
        <taxon>Bacteria</taxon>
        <taxon>Pseudomonadati</taxon>
        <taxon>Myxococcota</taxon>
        <taxon>Polyangia</taxon>
        <taxon>Nannocystales</taxon>
        <taxon>Nannocystaceae</taxon>
        <taxon>Enhygromyxa</taxon>
    </lineage>
</organism>
<dbReference type="EMBL" id="PVNK01000068">
    <property type="protein sequence ID" value="PRQ03864.1"/>
    <property type="molecule type" value="Genomic_DNA"/>
</dbReference>
<comment type="caution">
    <text evidence="3">The sequence shown here is derived from an EMBL/GenBank/DDBJ whole genome shotgun (WGS) entry which is preliminary data.</text>
</comment>
<evidence type="ECO:0008006" key="5">
    <source>
        <dbReference type="Google" id="ProtNLM"/>
    </source>
</evidence>
<evidence type="ECO:0000313" key="3">
    <source>
        <dbReference type="EMBL" id="PRQ03864.1"/>
    </source>
</evidence>
<name>A0A2S9YFH9_9BACT</name>
<feature type="signal peptide" evidence="2">
    <location>
        <begin position="1"/>
        <end position="22"/>
    </location>
</feature>
<evidence type="ECO:0000256" key="2">
    <source>
        <dbReference type="SAM" id="SignalP"/>
    </source>
</evidence>
<feature type="transmembrane region" description="Helical" evidence="1">
    <location>
        <begin position="123"/>
        <end position="148"/>
    </location>
</feature>
<keyword evidence="1" id="KW-1133">Transmembrane helix</keyword>
<keyword evidence="1" id="KW-0472">Membrane</keyword>